<accession>A0A1F5YE28</accession>
<evidence type="ECO:0000313" key="1">
    <source>
        <dbReference type="EMBL" id="OGF98438.1"/>
    </source>
</evidence>
<evidence type="ECO:0000313" key="2">
    <source>
        <dbReference type="Proteomes" id="UP000176992"/>
    </source>
</evidence>
<reference evidence="1 2" key="1">
    <citation type="journal article" date="2016" name="Nat. Commun.">
        <title>Thousands of microbial genomes shed light on interconnected biogeochemical processes in an aquifer system.</title>
        <authorList>
            <person name="Anantharaman K."/>
            <person name="Brown C.T."/>
            <person name="Hug L.A."/>
            <person name="Sharon I."/>
            <person name="Castelle C.J."/>
            <person name="Probst A.J."/>
            <person name="Thomas B.C."/>
            <person name="Singh A."/>
            <person name="Wilkins M.J."/>
            <person name="Karaoz U."/>
            <person name="Brodie E.L."/>
            <person name="Williams K.H."/>
            <person name="Hubbard S.S."/>
            <person name="Banfield J.F."/>
        </authorList>
    </citation>
    <scope>NUCLEOTIDE SEQUENCE [LARGE SCALE GENOMIC DNA]</scope>
</reference>
<organism evidence="1 2">
    <name type="scientific">Candidatus Glassbacteria bacterium GWA2_58_10</name>
    <dbReference type="NCBI Taxonomy" id="1817865"/>
    <lineage>
        <taxon>Bacteria</taxon>
        <taxon>Candidatus Glassiibacteriota</taxon>
    </lineage>
</organism>
<protein>
    <submittedName>
        <fullName evidence="1">Uncharacterized protein</fullName>
    </submittedName>
</protein>
<dbReference type="EMBL" id="MFIV01000104">
    <property type="protein sequence ID" value="OGF98438.1"/>
    <property type="molecule type" value="Genomic_DNA"/>
</dbReference>
<dbReference type="AlphaFoldDB" id="A0A1F5YE28"/>
<proteinExistence type="predicted"/>
<sequence>MITSCLGLDLASHGWSVSLVPMINDPAGIKRISIWGRVLGTYCLWQADSRTAGIIRAEAAAKPRDIIIRCAFRRRICRGEKPPFLSAAINAIILSVTLIEFKHFPAGEAQFAGLKLKRMARKNRMLHSLRTTISL</sequence>
<comment type="caution">
    <text evidence="1">The sequence shown here is derived from an EMBL/GenBank/DDBJ whole genome shotgun (WGS) entry which is preliminary data.</text>
</comment>
<gene>
    <name evidence="1" type="ORF">A2Z86_08305</name>
</gene>
<dbReference type="Proteomes" id="UP000176992">
    <property type="component" value="Unassembled WGS sequence"/>
</dbReference>
<name>A0A1F5YE28_9BACT</name>